<keyword evidence="2" id="KW-0560">Oxidoreductase</keyword>
<protein>
    <submittedName>
        <fullName evidence="4">SDR family oxidoreductase</fullName>
    </submittedName>
</protein>
<dbReference type="PRINTS" id="PR00081">
    <property type="entry name" value="GDHRDH"/>
</dbReference>
<keyword evidence="5" id="KW-1185">Reference proteome</keyword>
<dbReference type="PRINTS" id="PR00080">
    <property type="entry name" value="SDRFAMILY"/>
</dbReference>
<comment type="caution">
    <text evidence="4">The sequence shown here is derived from an EMBL/GenBank/DDBJ whole genome shotgun (WGS) entry which is preliminary data.</text>
</comment>
<evidence type="ECO:0000256" key="1">
    <source>
        <dbReference type="ARBA" id="ARBA00006484"/>
    </source>
</evidence>
<dbReference type="Proteomes" id="UP000766336">
    <property type="component" value="Unassembled WGS sequence"/>
</dbReference>
<accession>A0ABS5QGF7</accession>
<evidence type="ECO:0000256" key="3">
    <source>
        <dbReference type="RuleBase" id="RU000363"/>
    </source>
</evidence>
<evidence type="ECO:0000313" key="4">
    <source>
        <dbReference type="EMBL" id="MBS7812755.1"/>
    </source>
</evidence>
<evidence type="ECO:0000313" key="5">
    <source>
        <dbReference type="Proteomes" id="UP000766336"/>
    </source>
</evidence>
<dbReference type="InterPro" id="IPR036291">
    <property type="entry name" value="NAD(P)-bd_dom_sf"/>
</dbReference>
<name>A0ABS5QGF7_9PROT</name>
<dbReference type="CDD" id="cd05233">
    <property type="entry name" value="SDR_c"/>
    <property type="match status" value="1"/>
</dbReference>
<dbReference type="PANTHER" id="PTHR43669">
    <property type="entry name" value="5-KETO-D-GLUCONATE 5-REDUCTASE"/>
    <property type="match status" value="1"/>
</dbReference>
<dbReference type="Gene3D" id="3.40.50.720">
    <property type="entry name" value="NAD(P)-binding Rossmann-like Domain"/>
    <property type="match status" value="1"/>
</dbReference>
<comment type="similarity">
    <text evidence="1 3">Belongs to the short-chain dehydrogenases/reductases (SDR) family.</text>
</comment>
<dbReference type="Pfam" id="PF00106">
    <property type="entry name" value="adh_short"/>
    <property type="match status" value="1"/>
</dbReference>
<dbReference type="RefSeq" id="WP_213671441.1">
    <property type="nucleotide sequence ID" value="NZ_JAHCDA010000003.1"/>
</dbReference>
<dbReference type="SUPFAM" id="SSF51735">
    <property type="entry name" value="NAD(P)-binding Rossmann-fold domains"/>
    <property type="match status" value="1"/>
</dbReference>
<proteinExistence type="inferred from homology"/>
<organism evidence="4 5">
    <name type="scientific">Roseococcus pinisoli</name>
    <dbReference type="NCBI Taxonomy" id="2835040"/>
    <lineage>
        <taxon>Bacteria</taxon>
        <taxon>Pseudomonadati</taxon>
        <taxon>Pseudomonadota</taxon>
        <taxon>Alphaproteobacteria</taxon>
        <taxon>Acetobacterales</taxon>
        <taxon>Roseomonadaceae</taxon>
        <taxon>Roseococcus</taxon>
    </lineage>
</organism>
<dbReference type="EMBL" id="JAHCDA010000003">
    <property type="protein sequence ID" value="MBS7812755.1"/>
    <property type="molecule type" value="Genomic_DNA"/>
</dbReference>
<dbReference type="PANTHER" id="PTHR43669:SF12">
    <property type="entry name" value="BLR5618 PROTEIN"/>
    <property type="match status" value="1"/>
</dbReference>
<evidence type="ECO:0000256" key="2">
    <source>
        <dbReference type="ARBA" id="ARBA00023002"/>
    </source>
</evidence>
<sequence>MTGKVAVVTGASTGIGRAAALGLLKAGYRVALAARRQDALEETAQMAGANSGNALPVATDVSSPEGVEKLFAAVKSKWGRCDLLFNNAGMGVQGYLFEDLPVEKWLQVVAVNLTGSFLCAQQAFRMMKEQSPQGGRIINNGSISAHTPRPDSVAYTSTKHAITGLTKQLILDGRKYNIAAGQIDIGNAATNMTQRMTKGVKQPNGELLVEATMDVQNVANAIVFMDSVTPEANVPFLTVKANLMPWEGRG</sequence>
<reference evidence="4 5" key="1">
    <citation type="submission" date="2021-05" db="EMBL/GenBank/DDBJ databases">
        <title>Roseococcus sp. XZZS9, whole genome shotgun sequencing project.</title>
        <authorList>
            <person name="Zhao G."/>
            <person name="Shen L."/>
        </authorList>
    </citation>
    <scope>NUCLEOTIDE SEQUENCE [LARGE SCALE GENOMIC DNA]</scope>
    <source>
        <strain evidence="4 5">XZZS9</strain>
    </source>
</reference>
<gene>
    <name evidence="4" type="ORF">KHU32_17520</name>
</gene>
<dbReference type="InterPro" id="IPR002347">
    <property type="entry name" value="SDR_fam"/>
</dbReference>